<dbReference type="PANTHER" id="PTHR47505:SF1">
    <property type="entry name" value="DNA UTILIZATION PROTEIN YHGH"/>
    <property type="match status" value="1"/>
</dbReference>
<comment type="caution">
    <text evidence="3">The sequence shown here is derived from an EMBL/GenBank/DDBJ whole genome shotgun (WGS) entry which is preliminary data.</text>
</comment>
<dbReference type="InterPro" id="IPR000836">
    <property type="entry name" value="PRTase_dom"/>
</dbReference>
<dbReference type="SUPFAM" id="SSF53271">
    <property type="entry name" value="PRTase-like"/>
    <property type="match status" value="1"/>
</dbReference>
<dbReference type="Proteomes" id="UP000028252">
    <property type="component" value="Unassembled WGS sequence"/>
</dbReference>
<evidence type="ECO:0000313" key="3">
    <source>
        <dbReference type="EMBL" id="KEA65469.1"/>
    </source>
</evidence>
<dbReference type="PATRIC" id="fig|1232683.4.peg.420"/>
<dbReference type="EMBL" id="JMQN01000011">
    <property type="protein sequence ID" value="KEA65469.1"/>
    <property type="molecule type" value="Genomic_DNA"/>
</dbReference>
<organism evidence="3 4">
    <name type="scientific">Marinobacterium lacunae</name>
    <dbReference type="NCBI Taxonomy" id="1232683"/>
    <lineage>
        <taxon>Bacteria</taxon>
        <taxon>Pseudomonadati</taxon>
        <taxon>Pseudomonadota</taxon>
        <taxon>Gammaproteobacteria</taxon>
        <taxon>Oceanospirillales</taxon>
        <taxon>Oceanospirillaceae</taxon>
        <taxon>Marinobacterium</taxon>
    </lineage>
</organism>
<feature type="domain" description="Phosphoribosyltransferase" evidence="2">
    <location>
        <begin position="120"/>
        <end position="194"/>
    </location>
</feature>
<dbReference type="InterPro" id="IPR051910">
    <property type="entry name" value="ComF/GntX_DNA_util-trans"/>
</dbReference>
<dbReference type="Gene3D" id="3.40.50.2020">
    <property type="match status" value="1"/>
</dbReference>
<dbReference type="STRING" id="1232683.ADIMK_0426"/>
<proteinExistence type="inferred from homology"/>
<dbReference type="PANTHER" id="PTHR47505">
    <property type="entry name" value="DNA UTILIZATION PROTEIN YHGH"/>
    <property type="match status" value="1"/>
</dbReference>
<reference evidence="3 4" key="1">
    <citation type="submission" date="2014-04" db="EMBL/GenBank/DDBJ databases">
        <title>Marinobacterium kochiensis sp. nov., isolated from sediment sample collected from Kochi backwaters in Kerala, India.</title>
        <authorList>
            <person name="Singh A."/>
            <person name="Pinnaka A.K."/>
        </authorList>
    </citation>
    <scope>NUCLEOTIDE SEQUENCE [LARGE SCALE GENOMIC DNA]</scope>
    <source>
        <strain evidence="3 4">AK27</strain>
    </source>
</reference>
<dbReference type="Pfam" id="PF00156">
    <property type="entry name" value="Pribosyltran"/>
    <property type="match status" value="1"/>
</dbReference>
<accession>A0A081G3W4</accession>
<sequence length="196" mass="21651">MISACHQCGEPIPPRSDDIQLCRHCQQSPPAFDRTHAAFAYTFPINQLIPAIKYNRRPEALGWLSLVFAQMLEDRIDSPPELLLPVPLHPWRALKRGFNQAGLIAGELGRHLRLPVHQGLIRKRRATASQAGLDRSTRSANLFGSFRLTGTIPAHVALIDDVMTTGSTAQELARLLKGAGAQRVEVWVLARTPTKG</sequence>
<evidence type="ECO:0000313" key="4">
    <source>
        <dbReference type="Proteomes" id="UP000028252"/>
    </source>
</evidence>
<dbReference type="eggNOG" id="COG1040">
    <property type="taxonomic scope" value="Bacteria"/>
</dbReference>
<comment type="similarity">
    <text evidence="1">Belongs to the ComF/GntX family.</text>
</comment>
<protein>
    <submittedName>
        <fullName evidence="3">Competence protein F</fullName>
    </submittedName>
</protein>
<dbReference type="CDD" id="cd06223">
    <property type="entry name" value="PRTases_typeI"/>
    <property type="match status" value="1"/>
</dbReference>
<dbReference type="AlphaFoldDB" id="A0A081G3W4"/>
<evidence type="ECO:0000256" key="1">
    <source>
        <dbReference type="ARBA" id="ARBA00008007"/>
    </source>
</evidence>
<dbReference type="InterPro" id="IPR029057">
    <property type="entry name" value="PRTase-like"/>
</dbReference>
<name>A0A081G3W4_9GAMM</name>
<evidence type="ECO:0000259" key="2">
    <source>
        <dbReference type="Pfam" id="PF00156"/>
    </source>
</evidence>
<keyword evidence="4" id="KW-1185">Reference proteome</keyword>
<gene>
    <name evidence="3" type="ORF">ADIMK_0426</name>
</gene>